<evidence type="ECO:0000256" key="2">
    <source>
        <dbReference type="ARBA" id="ARBA00023186"/>
    </source>
</evidence>
<dbReference type="AlphaFoldDB" id="A0A5P1EIN1"/>
<dbReference type="Proteomes" id="UP000243459">
    <property type="component" value="Chromosome 6"/>
</dbReference>
<organism evidence="3 4">
    <name type="scientific">Asparagus officinalis</name>
    <name type="common">Garden asparagus</name>
    <dbReference type="NCBI Taxonomy" id="4686"/>
    <lineage>
        <taxon>Eukaryota</taxon>
        <taxon>Viridiplantae</taxon>
        <taxon>Streptophyta</taxon>
        <taxon>Embryophyta</taxon>
        <taxon>Tracheophyta</taxon>
        <taxon>Spermatophyta</taxon>
        <taxon>Magnoliopsida</taxon>
        <taxon>Liliopsida</taxon>
        <taxon>Asparagales</taxon>
        <taxon>Asparagaceae</taxon>
        <taxon>Asparagoideae</taxon>
        <taxon>Asparagus</taxon>
    </lineage>
</organism>
<gene>
    <name evidence="3" type="ORF">A4U43_C06F1290</name>
</gene>
<dbReference type="PANTHER" id="PTHR33643">
    <property type="entry name" value="UREASE ACCESSORY PROTEIN D"/>
    <property type="match status" value="1"/>
</dbReference>
<dbReference type="Pfam" id="PF01774">
    <property type="entry name" value="UreD"/>
    <property type="match status" value="1"/>
</dbReference>
<evidence type="ECO:0000256" key="1">
    <source>
        <dbReference type="ARBA" id="ARBA00007177"/>
    </source>
</evidence>
<reference evidence="4" key="1">
    <citation type="journal article" date="2017" name="Nat. Commun.">
        <title>The asparagus genome sheds light on the origin and evolution of a young Y chromosome.</title>
        <authorList>
            <person name="Harkess A."/>
            <person name="Zhou J."/>
            <person name="Xu C."/>
            <person name="Bowers J.E."/>
            <person name="Van der Hulst R."/>
            <person name="Ayyampalayam S."/>
            <person name="Mercati F."/>
            <person name="Riccardi P."/>
            <person name="McKain M.R."/>
            <person name="Kakrana A."/>
            <person name="Tang H."/>
            <person name="Ray J."/>
            <person name="Groenendijk J."/>
            <person name="Arikit S."/>
            <person name="Mathioni S.M."/>
            <person name="Nakano M."/>
            <person name="Shan H."/>
            <person name="Telgmann-Rauber A."/>
            <person name="Kanno A."/>
            <person name="Yue Z."/>
            <person name="Chen H."/>
            <person name="Li W."/>
            <person name="Chen Y."/>
            <person name="Xu X."/>
            <person name="Zhang Y."/>
            <person name="Luo S."/>
            <person name="Chen H."/>
            <person name="Gao J."/>
            <person name="Mao Z."/>
            <person name="Pires J.C."/>
            <person name="Luo M."/>
            <person name="Kudrna D."/>
            <person name="Wing R.A."/>
            <person name="Meyers B.C."/>
            <person name="Yi K."/>
            <person name="Kong H."/>
            <person name="Lavrijsen P."/>
            <person name="Sunseri F."/>
            <person name="Falavigna A."/>
            <person name="Ye Y."/>
            <person name="Leebens-Mack J.H."/>
            <person name="Chen G."/>
        </authorList>
    </citation>
    <scope>NUCLEOTIDE SEQUENCE [LARGE SCALE GENOMIC DNA]</scope>
    <source>
        <strain evidence="4">cv. DH0086</strain>
    </source>
</reference>
<dbReference type="HAMAP" id="MF_01384">
    <property type="entry name" value="UreD"/>
    <property type="match status" value="1"/>
</dbReference>
<sequence>MITSLWTGLLHNKAKAVEKVEEKSTVTRCFCKYPLKFIIPKKVGCSSKTDAVWIYTLSYGGGIVSGDCISVGLSVGDGCTAAMTTQASTKVYKSVGSKCSEQILEAGIGRDALLAFIPDPVTCYSTARYSQKQVFRVFPESNLVVVDWVTSGRHESGEKWDFESYKSINHIYLKDDDPLFIDSVLLDQMSGKSISDRMQDYQAIAMVIILGPKLKHIQDLLRAEVKQMMSGKFHSPTVNQRYQMTTESKHVQSKPALLASCSSFGPKGIGVVVRIAATTTESIYVFLRHNLASLEPFLGAQPYR</sequence>
<proteinExistence type="inferred from homology"/>
<comment type="similarity">
    <text evidence="1">Belongs to the UreD family.</text>
</comment>
<evidence type="ECO:0000313" key="3">
    <source>
        <dbReference type="EMBL" id="ONK65818.1"/>
    </source>
</evidence>
<dbReference type="PANTHER" id="PTHR33643:SF1">
    <property type="entry name" value="UREASE ACCESSORY PROTEIN D"/>
    <property type="match status" value="1"/>
</dbReference>
<keyword evidence="2" id="KW-0143">Chaperone</keyword>
<dbReference type="EMBL" id="CM007386">
    <property type="protein sequence ID" value="ONK65818.1"/>
    <property type="molecule type" value="Genomic_DNA"/>
</dbReference>
<evidence type="ECO:0000313" key="4">
    <source>
        <dbReference type="Proteomes" id="UP000243459"/>
    </source>
</evidence>
<name>A0A5P1EIN1_ASPOF</name>
<accession>A0A5P1EIN1</accession>
<dbReference type="Gramene" id="ONK65818">
    <property type="protein sequence ID" value="ONK65818"/>
    <property type="gene ID" value="A4U43_C06F1290"/>
</dbReference>
<keyword evidence="4" id="KW-1185">Reference proteome</keyword>
<dbReference type="InterPro" id="IPR002669">
    <property type="entry name" value="UreD"/>
</dbReference>
<dbReference type="GO" id="GO:0016151">
    <property type="term" value="F:nickel cation binding"/>
    <property type="evidence" value="ECO:0007669"/>
    <property type="project" value="InterPro"/>
</dbReference>
<evidence type="ECO:0008006" key="5">
    <source>
        <dbReference type="Google" id="ProtNLM"/>
    </source>
</evidence>
<dbReference type="OMA" id="CFRSASY"/>
<protein>
    <recommendedName>
        <fullName evidence="5">Urease accessory protein D</fullName>
    </recommendedName>
</protein>